<evidence type="ECO:0008006" key="3">
    <source>
        <dbReference type="Google" id="ProtNLM"/>
    </source>
</evidence>
<protein>
    <recommendedName>
        <fullName evidence="3">SnoaL-like domain-containing protein</fullName>
    </recommendedName>
</protein>
<dbReference type="EMBL" id="ML977146">
    <property type="protein sequence ID" value="KAF1989177.1"/>
    <property type="molecule type" value="Genomic_DNA"/>
</dbReference>
<name>A0A6G1H7Z6_9PEZI</name>
<gene>
    <name evidence="1" type="ORF">K402DRAFT_418988</name>
</gene>
<sequence length="157" mass="17747">MESTLSKTALDYIRGFETLSADDFRSLHTSTFEHVFAPASLNMPPTLDGASFANHIAGLRGIMHSFPVIPKETIVNEKGRQVVVWATSIAKFIDDVKDDSFSEDEWAYRGEYIFMFTMIEAGDKIDRVVEFLDSKSTDTLRLLMETAKKNKARKEEA</sequence>
<proteinExistence type="predicted"/>
<evidence type="ECO:0000313" key="1">
    <source>
        <dbReference type="EMBL" id="KAF1989177.1"/>
    </source>
</evidence>
<evidence type="ECO:0000313" key="2">
    <source>
        <dbReference type="Proteomes" id="UP000800041"/>
    </source>
</evidence>
<keyword evidence="2" id="KW-1185">Reference proteome</keyword>
<dbReference type="OrthoDB" id="3758478at2759"/>
<dbReference type="Proteomes" id="UP000800041">
    <property type="component" value="Unassembled WGS sequence"/>
</dbReference>
<organism evidence="1 2">
    <name type="scientific">Aulographum hederae CBS 113979</name>
    <dbReference type="NCBI Taxonomy" id="1176131"/>
    <lineage>
        <taxon>Eukaryota</taxon>
        <taxon>Fungi</taxon>
        <taxon>Dikarya</taxon>
        <taxon>Ascomycota</taxon>
        <taxon>Pezizomycotina</taxon>
        <taxon>Dothideomycetes</taxon>
        <taxon>Pleosporomycetidae</taxon>
        <taxon>Aulographales</taxon>
        <taxon>Aulographaceae</taxon>
    </lineage>
</organism>
<dbReference type="AlphaFoldDB" id="A0A6G1H7Z6"/>
<reference evidence="1" key="1">
    <citation type="journal article" date="2020" name="Stud. Mycol.">
        <title>101 Dothideomycetes genomes: a test case for predicting lifestyles and emergence of pathogens.</title>
        <authorList>
            <person name="Haridas S."/>
            <person name="Albert R."/>
            <person name="Binder M."/>
            <person name="Bloem J."/>
            <person name="Labutti K."/>
            <person name="Salamov A."/>
            <person name="Andreopoulos B."/>
            <person name="Baker S."/>
            <person name="Barry K."/>
            <person name="Bills G."/>
            <person name="Bluhm B."/>
            <person name="Cannon C."/>
            <person name="Castanera R."/>
            <person name="Culley D."/>
            <person name="Daum C."/>
            <person name="Ezra D."/>
            <person name="Gonzalez J."/>
            <person name="Henrissat B."/>
            <person name="Kuo A."/>
            <person name="Liang C."/>
            <person name="Lipzen A."/>
            <person name="Lutzoni F."/>
            <person name="Magnuson J."/>
            <person name="Mondo S."/>
            <person name="Nolan M."/>
            <person name="Ohm R."/>
            <person name="Pangilinan J."/>
            <person name="Park H.-J."/>
            <person name="Ramirez L."/>
            <person name="Alfaro M."/>
            <person name="Sun H."/>
            <person name="Tritt A."/>
            <person name="Yoshinaga Y."/>
            <person name="Zwiers L.-H."/>
            <person name="Turgeon B."/>
            <person name="Goodwin S."/>
            <person name="Spatafora J."/>
            <person name="Crous P."/>
            <person name="Grigoriev I."/>
        </authorList>
    </citation>
    <scope>NUCLEOTIDE SEQUENCE</scope>
    <source>
        <strain evidence="1">CBS 113979</strain>
    </source>
</reference>
<accession>A0A6G1H7Z6</accession>